<accession>A0A7Z7FDX5</accession>
<reference evidence="1 2" key="1">
    <citation type="submission" date="2016-10" db="EMBL/GenBank/DDBJ databases">
        <authorList>
            <person name="Varghese N."/>
            <person name="Submissions S."/>
        </authorList>
    </citation>
    <scope>NUCLEOTIDE SEQUENCE [LARGE SCALE GENOMIC DNA]</scope>
    <source>
        <strain evidence="1 2">PL 12/M</strain>
    </source>
</reference>
<evidence type="ECO:0000313" key="2">
    <source>
        <dbReference type="Proteomes" id="UP000199259"/>
    </source>
</evidence>
<keyword evidence="2" id="KW-1185">Reference proteome</keyword>
<dbReference type="RefSeq" id="WP_091711102.1">
    <property type="nucleotide sequence ID" value="NZ_FNCA01000014.1"/>
</dbReference>
<dbReference type="OrthoDB" id="123540at2157"/>
<protein>
    <submittedName>
        <fullName evidence="1">Uncharacterized protein</fullName>
    </submittedName>
</protein>
<dbReference type="AlphaFoldDB" id="A0A7Z7FDX5"/>
<evidence type="ECO:0000313" key="1">
    <source>
        <dbReference type="EMBL" id="SDG37398.1"/>
    </source>
</evidence>
<organism evidence="1 2">
    <name type="scientific">Methanolobus vulcani</name>
    <dbReference type="NCBI Taxonomy" id="38026"/>
    <lineage>
        <taxon>Archaea</taxon>
        <taxon>Methanobacteriati</taxon>
        <taxon>Methanobacteriota</taxon>
        <taxon>Stenosarchaea group</taxon>
        <taxon>Methanomicrobia</taxon>
        <taxon>Methanosarcinales</taxon>
        <taxon>Methanosarcinaceae</taxon>
        <taxon>Methanolobus</taxon>
    </lineage>
</organism>
<sequence length="224" mass="25502">MKISVLERIHSFLPYSVNKKLIEKRLGSICANNSLMTYNVAISSPYINLKDIVENELDKCIAFLPYCSKPLGNSTCPLSVNCSSRKTRICLKLEGKSCNVPCSLGEMIDVLKKYDFTQDRIFIIDSDSNLFPWLERKKNEGYKYFLPGIGCHYGVAYALKYVQKKIGLEGCIIFLQDQDPMDKDHGVCKSFFDYNNMEKTDKGKRTMISNESIKIIENILSGKT</sequence>
<dbReference type="Proteomes" id="UP000199259">
    <property type="component" value="Unassembled WGS sequence"/>
</dbReference>
<gene>
    <name evidence="1" type="ORF">SAMN04488589_2844</name>
</gene>
<proteinExistence type="predicted"/>
<dbReference type="EMBL" id="FNCA01000014">
    <property type="protein sequence ID" value="SDG37398.1"/>
    <property type="molecule type" value="Genomic_DNA"/>
</dbReference>
<comment type="caution">
    <text evidence="1">The sequence shown here is derived from an EMBL/GenBank/DDBJ whole genome shotgun (WGS) entry which is preliminary data.</text>
</comment>
<name>A0A7Z7FDX5_9EURY</name>